<feature type="compositionally biased region" description="Basic and acidic residues" evidence="1">
    <location>
        <begin position="386"/>
        <end position="395"/>
    </location>
</feature>
<feature type="compositionally biased region" description="Basic residues" evidence="1">
    <location>
        <begin position="357"/>
        <end position="374"/>
    </location>
</feature>
<accession>A0ABP1AYL8</accession>
<feature type="compositionally biased region" description="Polar residues" evidence="1">
    <location>
        <begin position="457"/>
        <end position="466"/>
    </location>
</feature>
<proteinExistence type="predicted"/>
<feature type="compositionally biased region" description="Polar residues" evidence="1">
    <location>
        <begin position="339"/>
        <end position="349"/>
    </location>
</feature>
<reference evidence="2" key="1">
    <citation type="submission" date="2024-03" db="EMBL/GenBank/DDBJ databases">
        <authorList>
            <consortium name="ELIXIR-Norway"/>
            <consortium name="Elixir Norway"/>
        </authorList>
    </citation>
    <scope>NUCLEOTIDE SEQUENCE</scope>
</reference>
<name>A0ABP1AYL8_9BRYO</name>
<feature type="compositionally biased region" description="Basic residues" evidence="1">
    <location>
        <begin position="492"/>
        <end position="501"/>
    </location>
</feature>
<gene>
    <name evidence="2" type="ORF">CSSPJE1EN2_LOCUS10370</name>
</gene>
<protein>
    <submittedName>
        <fullName evidence="2">Uncharacterized protein</fullName>
    </submittedName>
</protein>
<dbReference type="Proteomes" id="UP001497522">
    <property type="component" value="Chromosome 17"/>
</dbReference>
<feature type="compositionally biased region" description="Basic residues" evidence="1">
    <location>
        <begin position="440"/>
        <end position="456"/>
    </location>
</feature>
<feature type="compositionally biased region" description="Low complexity" evidence="1">
    <location>
        <begin position="522"/>
        <end position="532"/>
    </location>
</feature>
<feature type="compositionally biased region" description="Low complexity" evidence="1">
    <location>
        <begin position="292"/>
        <end position="307"/>
    </location>
</feature>
<feature type="region of interest" description="Disordered" evidence="1">
    <location>
        <begin position="337"/>
        <end position="400"/>
    </location>
</feature>
<feature type="region of interest" description="Disordered" evidence="1">
    <location>
        <begin position="436"/>
        <end position="543"/>
    </location>
</feature>
<evidence type="ECO:0000313" key="3">
    <source>
        <dbReference type="Proteomes" id="UP001497522"/>
    </source>
</evidence>
<feature type="region of interest" description="Disordered" evidence="1">
    <location>
        <begin position="286"/>
        <end position="319"/>
    </location>
</feature>
<dbReference type="EMBL" id="OZ023718">
    <property type="protein sequence ID" value="CAK9867375.1"/>
    <property type="molecule type" value="Genomic_DNA"/>
</dbReference>
<organism evidence="2 3">
    <name type="scientific">Sphagnum jensenii</name>
    <dbReference type="NCBI Taxonomy" id="128206"/>
    <lineage>
        <taxon>Eukaryota</taxon>
        <taxon>Viridiplantae</taxon>
        <taxon>Streptophyta</taxon>
        <taxon>Embryophyta</taxon>
        <taxon>Bryophyta</taxon>
        <taxon>Sphagnophytina</taxon>
        <taxon>Sphagnopsida</taxon>
        <taxon>Sphagnales</taxon>
        <taxon>Sphagnaceae</taxon>
        <taxon>Sphagnum</taxon>
    </lineage>
</organism>
<keyword evidence="3" id="KW-1185">Reference proteome</keyword>
<feature type="compositionally biased region" description="Low complexity" evidence="1">
    <location>
        <begin position="108"/>
        <end position="140"/>
    </location>
</feature>
<sequence length="601" mass="65744">MFNMLHREVQQQELPLLSVERLRRSPARCSQFYTVHQTAYGTSGFSTPVHTRSAPSSPRSCARAYNFSVEEDPAPLGEVFAAIPFSWEEVPGTPSRIGGQDQAASDQTSTHGDAAAAGSSSSSSPSTVSSTASDSFSGTDSELQLYESDAEIRSTRVSTGIMIMSSDRECSITPPSAAFEFNFSARRFHAAGDDQAAREGSSASASPIALVAPAASCISSLDEFLISEQRRSVPILRLPPRLQRQLDTQVVLQPSTHLSSSSPSSSSDHSKLSLAWSSFNKRCFQSPATSQSPTSCRSPASRSPARSDVSNTNNPVAADSMTDHLRGQLQLPMAAGASENENQLDSSPGIQLLLSTKGRRTSRRRLDRRGHRSSRSSSPLRRFKHHQAERSKEMDNVPPAASSFATHELSDATNQKSSPKKAASRFFWPFSTRSDDLQKTRKLATKRNISRPHGTRGTRNSSWPRDQTSHDNVPPHESGVRLQSAAAGSQHTIRRSSKPKPKLQSQMWEAKTKEQMGTNRCNNNNSNNNNNNPKPAPSKGNLAFSPRGNTTAWEILGFTLFARKPKSSSRSTISPSDLHRPREEWGRIMSIHKLGIEPDYL</sequence>
<evidence type="ECO:0000313" key="2">
    <source>
        <dbReference type="EMBL" id="CAK9867375.1"/>
    </source>
</evidence>
<feature type="region of interest" description="Disordered" evidence="1">
    <location>
        <begin position="91"/>
        <end position="140"/>
    </location>
</feature>
<evidence type="ECO:0000256" key="1">
    <source>
        <dbReference type="SAM" id="MobiDB-lite"/>
    </source>
</evidence>